<dbReference type="EMBL" id="DXCV01000039">
    <property type="protein sequence ID" value="HIY88191.1"/>
    <property type="molecule type" value="Genomic_DNA"/>
</dbReference>
<protein>
    <submittedName>
        <fullName evidence="1">Uncharacterized protein</fullName>
    </submittedName>
</protein>
<dbReference type="Proteomes" id="UP000886851">
    <property type="component" value="Unassembled WGS sequence"/>
</dbReference>
<name>A0A9D1ZIJ7_9BACE</name>
<reference evidence="1" key="2">
    <citation type="submission" date="2021-04" db="EMBL/GenBank/DDBJ databases">
        <authorList>
            <person name="Gilroy R."/>
        </authorList>
    </citation>
    <scope>NUCLEOTIDE SEQUENCE</scope>
    <source>
        <strain evidence="1">Gambia2-208</strain>
    </source>
</reference>
<gene>
    <name evidence="1" type="ORF">H9824_05755</name>
</gene>
<proteinExistence type="predicted"/>
<accession>A0A9D1ZIJ7</accession>
<evidence type="ECO:0000313" key="1">
    <source>
        <dbReference type="EMBL" id="HIY88191.1"/>
    </source>
</evidence>
<reference evidence="1" key="1">
    <citation type="journal article" date="2021" name="PeerJ">
        <title>Extensive microbial diversity within the chicken gut microbiome revealed by metagenomics and culture.</title>
        <authorList>
            <person name="Gilroy R."/>
            <person name="Ravi A."/>
            <person name="Getino M."/>
            <person name="Pursley I."/>
            <person name="Horton D.L."/>
            <person name="Alikhan N.F."/>
            <person name="Baker D."/>
            <person name="Gharbi K."/>
            <person name="Hall N."/>
            <person name="Watson M."/>
            <person name="Adriaenssens E.M."/>
            <person name="Foster-Nyarko E."/>
            <person name="Jarju S."/>
            <person name="Secka A."/>
            <person name="Antonio M."/>
            <person name="Oren A."/>
            <person name="Chaudhuri R.R."/>
            <person name="La Ragione R."/>
            <person name="Hildebrand F."/>
            <person name="Pallen M.J."/>
        </authorList>
    </citation>
    <scope>NUCLEOTIDE SEQUENCE</scope>
    <source>
        <strain evidence="1">Gambia2-208</strain>
    </source>
</reference>
<dbReference type="AlphaFoldDB" id="A0A9D1ZIJ7"/>
<organism evidence="1 2">
    <name type="scientific">Candidatus Bacteroides pullicola</name>
    <dbReference type="NCBI Taxonomy" id="2838475"/>
    <lineage>
        <taxon>Bacteria</taxon>
        <taxon>Pseudomonadati</taxon>
        <taxon>Bacteroidota</taxon>
        <taxon>Bacteroidia</taxon>
        <taxon>Bacteroidales</taxon>
        <taxon>Bacteroidaceae</taxon>
        <taxon>Bacteroides</taxon>
    </lineage>
</organism>
<comment type="caution">
    <text evidence="1">The sequence shown here is derived from an EMBL/GenBank/DDBJ whole genome shotgun (WGS) entry which is preliminary data.</text>
</comment>
<sequence>MWDFFPNLPFLYPSLGRNNLNTLPSVNVTVGTDAVTIEIPNHAFFRRNYVGSFFLDLRTAIPAGTTATLPVLIGTNGDTRPLMEYEGTAATVANFAGAGIYEIHYNRYTNELYLVNGGFRPSTAAAAAASTQGEATAEFEL</sequence>
<evidence type="ECO:0000313" key="2">
    <source>
        <dbReference type="Proteomes" id="UP000886851"/>
    </source>
</evidence>